<feature type="compositionally biased region" description="Basic and acidic residues" evidence="1">
    <location>
        <begin position="139"/>
        <end position="154"/>
    </location>
</feature>
<dbReference type="EMBL" id="VOMC01000023">
    <property type="protein sequence ID" value="NVI06337.1"/>
    <property type="molecule type" value="Genomic_DNA"/>
</dbReference>
<feature type="region of interest" description="Disordered" evidence="1">
    <location>
        <begin position="125"/>
        <end position="167"/>
    </location>
</feature>
<organism evidence="3 4">
    <name type="scientific">Paraburkholderia youngii</name>
    <dbReference type="NCBI Taxonomy" id="2782701"/>
    <lineage>
        <taxon>Bacteria</taxon>
        <taxon>Pseudomonadati</taxon>
        <taxon>Pseudomonadota</taxon>
        <taxon>Betaproteobacteria</taxon>
        <taxon>Burkholderiales</taxon>
        <taxon>Burkholderiaceae</taxon>
        <taxon>Paraburkholderia</taxon>
    </lineage>
</organism>
<evidence type="ECO:0000256" key="2">
    <source>
        <dbReference type="SAM" id="SignalP"/>
    </source>
</evidence>
<evidence type="ECO:0000256" key="1">
    <source>
        <dbReference type="SAM" id="MobiDB-lite"/>
    </source>
</evidence>
<feature type="signal peptide" evidence="2">
    <location>
        <begin position="1"/>
        <end position="26"/>
    </location>
</feature>
<feature type="compositionally biased region" description="Low complexity" evidence="1">
    <location>
        <begin position="125"/>
        <end position="138"/>
    </location>
</feature>
<keyword evidence="4" id="KW-1185">Reference proteome</keyword>
<gene>
    <name evidence="3" type="ORF">FSB64_21715</name>
</gene>
<sequence>MKIAHNIVLIAAVFASLTAVSGSAQAASVPSYHDYSSSNCARLTWLIGQNRTGHEYIDDVGNTENQCWGNYQNILADAKHNNPFLTHAIDQALADGQTAHDKFAAQVAHKHQQRNDTGRAQQQQMQQRQAAQQAAFQAHVDDIKAGRSNPERSTTRQRPMAPTTVRA</sequence>
<evidence type="ECO:0000313" key="3">
    <source>
        <dbReference type="EMBL" id="NVI06337.1"/>
    </source>
</evidence>
<evidence type="ECO:0000313" key="4">
    <source>
        <dbReference type="Proteomes" id="UP000821598"/>
    </source>
</evidence>
<protein>
    <submittedName>
        <fullName evidence="3">Uncharacterized protein</fullName>
    </submittedName>
</protein>
<dbReference type="Proteomes" id="UP000821598">
    <property type="component" value="Unassembled WGS sequence"/>
</dbReference>
<name>A0ABX2NPH0_9BURK</name>
<comment type="caution">
    <text evidence="3">The sequence shown here is derived from an EMBL/GenBank/DDBJ whole genome shotgun (WGS) entry which is preliminary data.</text>
</comment>
<keyword evidence="2" id="KW-0732">Signal</keyword>
<reference evidence="3 4" key="1">
    <citation type="submission" date="2019-08" db="EMBL/GenBank/DDBJ databases">
        <title>Paraburkholderia simonii sp. nov. and P. youngii sp. nov. Brazilian and Mexican Mimosa-associated rhizobia.</title>
        <authorList>
            <person name="Mavima L."/>
            <person name="Beukes C.W."/>
            <person name="Palmer M."/>
            <person name="De Meyer S.E."/>
            <person name="James E.K."/>
            <person name="Maluk M."/>
            <person name="Avontuur J.R."/>
            <person name="Chan W.Y."/>
            <person name="Venter S.N."/>
            <person name="Steenkamp E.T."/>
        </authorList>
    </citation>
    <scope>NUCLEOTIDE SEQUENCE [LARGE SCALE GENOMIC DNA]</scope>
    <source>
        <strain evidence="3 4">JPY454</strain>
    </source>
</reference>
<dbReference type="RefSeq" id="WP_176367800.1">
    <property type="nucleotide sequence ID" value="NZ_VOMC01000023.1"/>
</dbReference>
<feature type="chain" id="PRO_5046364846" evidence="2">
    <location>
        <begin position="27"/>
        <end position="167"/>
    </location>
</feature>
<proteinExistence type="predicted"/>
<accession>A0ABX2NPH0</accession>